<dbReference type="Pfam" id="PF00249">
    <property type="entry name" value="Myb_DNA-binding"/>
    <property type="match status" value="1"/>
</dbReference>
<dbReference type="OrthoDB" id="60033at2759"/>
<evidence type="ECO:0000313" key="8">
    <source>
        <dbReference type="Proteomes" id="UP000504608"/>
    </source>
</evidence>
<dbReference type="GO" id="GO:0000160">
    <property type="term" value="P:phosphorelay signal transduction system"/>
    <property type="evidence" value="ECO:0007669"/>
    <property type="project" value="UniProtKB-KW"/>
</dbReference>
<feature type="domain" description="Response regulatory" evidence="7">
    <location>
        <begin position="27"/>
        <end position="142"/>
    </location>
</feature>
<dbReference type="PANTHER" id="PTHR43874">
    <property type="entry name" value="TWO-COMPONENT RESPONSE REGULATOR"/>
    <property type="match status" value="1"/>
</dbReference>
<dbReference type="InterPro" id="IPR009057">
    <property type="entry name" value="Homeodomain-like_sf"/>
</dbReference>
<reference evidence="9" key="1">
    <citation type="submission" date="2025-08" db="UniProtKB">
        <authorList>
            <consortium name="RefSeq"/>
        </authorList>
    </citation>
    <scope>IDENTIFICATION</scope>
    <source>
        <tissue evidence="9">Young leaves</tissue>
    </source>
</reference>
<dbReference type="Proteomes" id="UP000504608">
    <property type="component" value="Unplaced"/>
</dbReference>
<keyword evidence="3" id="KW-0805">Transcription regulation</keyword>
<dbReference type="Gene3D" id="3.40.50.2300">
    <property type="match status" value="1"/>
</dbReference>
<dbReference type="SMART" id="SM00448">
    <property type="entry name" value="REC"/>
    <property type="match status" value="1"/>
</dbReference>
<dbReference type="SUPFAM" id="SSF46689">
    <property type="entry name" value="Homeodomain-like"/>
    <property type="match status" value="1"/>
</dbReference>
<dbReference type="InterPro" id="IPR001789">
    <property type="entry name" value="Sig_transdc_resp-reg_receiver"/>
</dbReference>
<evidence type="ECO:0000256" key="4">
    <source>
        <dbReference type="ARBA" id="ARBA00023163"/>
    </source>
</evidence>
<organism evidence="8 9">
    <name type="scientific">Cucurbita maxima</name>
    <name type="common">Pumpkin</name>
    <name type="synonym">Winter squash</name>
    <dbReference type="NCBI Taxonomy" id="3661"/>
    <lineage>
        <taxon>Eukaryota</taxon>
        <taxon>Viridiplantae</taxon>
        <taxon>Streptophyta</taxon>
        <taxon>Embryophyta</taxon>
        <taxon>Tracheophyta</taxon>
        <taxon>Spermatophyta</taxon>
        <taxon>Magnoliopsida</taxon>
        <taxon>eudicotyledons</taxon>
        <taxon>Gunneridae</taxon>
        <taxon>Pentapetalae</taxon>
        <taxon>rosids</taxon>
        <taxon>fabids</taxon>
        <taxon>Cucurbitales</taxon>
        <taxon>Cucurbitaceae</taxon>
        <taxon>Cucurbiteae</taxon>
        <taxon>Cucurbita</taxon>
    </lineage>
</organism>
<evidence type="ECO:0000256" key="6">
    <source>
        <dbReference type="PROSITE-ProRule" id="PRU00169"/>
    </source>
</evidence>
<dbReference type="GeneID" id="111497313"/>
<keyword evidence="5" id="KW-0539">Nucleus</keyword>
<evidence type="ECO:0000256" key="5">
    <source>
        <dbReference type="ARBA" id="ARBA00023242"/>
    </source>
</evidence>
<dbReference type="NCBIfam" id="TIGR01557">
    <property type="entry name" value="myb_SHAQKYF"/>
    <property type="match status" value="1"/>
</dbReference>
<dbReference type="FunFam" id="1.10.10.60:FF:000007">
    <property type="entry name" value="Two-component response regulator"/>
    <property type="match status" value="1"/>
</dbReference>
<dbReference type="KEGG" id="cmax:111497313"/>
<dbReference type="RefSeq" id="XP_023003850.1">
    <property type="nucleotide sequence ID" value="XM_023148082.1"/>
</dbReference>
<proteinExistence type="predicted"/>
<comment type="subcellular location">
    <subcellularLocation>
        <location evidence="1">Nucleus</location>
    </subcellularLocation>
</comment>
<dbReference type="InterPro" id="IPR001005">
    <property type="entry name" value="SANT/Myb"/>
</dbReference>
<dbReference type="InterPro" id="IPR011006">
    <property type="entry name" value="CheY-like_superfamily"/>
</dbReference>
<dbReference type="GO" id="GO:0005634">
    <property type="term" value="C:nucleus"/>
    <property type="evidence" value="ECO:0007669"/>
    <property type="project" value="UniProtKB-SubCell"/>
</dbReference>
<gene>
    <name evidence="9" type="primary">LOC111497313</name>
</gene>
<sequence length="422" mass="48216">MEEKDNGSAKISTPENIQHDQFPIGLKVLAIDANIVCLKYLVQLLQKCQYKVTATTETTEAIRLLNDEKESFDIIITNVGRNDMDGFKILETVRQGIDIPAVMVSANEQLEMVKRGVMEGAEAYLLKPVSFQELRNIWQHVLRRRCRKRPNPNVMEQELEQHKPIISHERATVIDKEDDAIDKNINIDSNHFDSCSSSKKKPRVSWTKELHERFVVAYEQLGEKERVPNNILKLMNDPRLSRENVASHLQKHRDMLRKKATGAGKLVGKKNCYDRNSIKASKIQNSMNQRNNVSTIDQFQFSNLGRSSMEEVQGSKNYYPVPEFKWFASNNLMSKPCDQYLGFGPSNNMNSKYPQSFGNWPMDNMGEIPEEAGHLGWAFPNNNTNAGQCSQLQLVKGSSHVSLLMDDELGDIFKQFQSEEAF</sequence>
<evidence type="ECO:0000256" key="1">
    <source>
        <dbReference type="ARBA" id="ARBA00004123"/>
    </source>
</evidence>
<evidence type="ECO:0000259" key="7">
    <source>
        <dbReference type="PROSITE" id="PS50110"/>
    </source>
</evidence>
<dbReference type="InterPro" id="IPR006447">
    <property type="entry name" value="Myb_dom_plants"/>
</dbReference>
<protein>
    <submittedName>
        <fullName evidence="9">Two-component response regulator ORR24-like</fullName>
    </submittedName>
</protein>
<keyword evidence="8" id="KW-1185">Reference proteome</keyword>
<dbReference type="PANTHER" id="PTHR43874:SF67">
    <property type="entry name" value="TWO-COMPONENT RESPONSE REGULATOR ARR2"/>
    <property type="match status" value="1"/>
</dbReference>
<evidence type="ECO:0000256" key="3">
    <source>
        <dbReference type="ARBA" id="ARBA00023015"/>
    </source>
</evidence>
<accession>A0A6J1KSY3</accession>
<dbReference type="Gene3D" id="1.10.10.60">
    <property type="entry name" value="Homeodomain-like"/>
    <property type="match status" value="1"/>
</dbReference>
<comment type="caution">
    <text evidence="6">Lacks conserved residue(s) required for the propagation of feature annotation.</text>
</comment>
<keyword evidence="2" id="KW-0902">Two-component regulatory system</keyword>
<dbReference type="AlphaFoldDB" id="A0A6J1KSY3"/>
<evidence type="ECO:0000256" key="2">
    <source>
        <dbReference type="ARBA" id="ARBA00023012"/>
    </source>
</evidence>
<evidence type="ECO:0000313" key="9">
    <source>
        <dbReference type="RefSeq" id="XP_023003850.1"/>
    </source>
</evidence>
<dbReference type="InterPro" id="IPR045279">
    <property type="entry name" value="ARR-like"/>
</dbReference>
<keyword evidence="4" id="KW-0804">Transcription</keyword>
<dbReference type="Pfam" id="PF00072">
    <property type="entry name" value="Response_reg"/>
    <property type="match status" value="1"/>
</dbReference>
<dbReference type="SUPFAM" id="SSF52172">
    <property type="entry name" value="CheY-like"/>
    <property type="match status" value="1"/>
</dbReference>
<dbReference type="GO" id="GO:0003677">
    <property type="term" value="F:DNA binding"/>
    <property type="evidence" value="ECO:0007669"/>
    <property type="project" value="InterPro"/>
</dbReference>
<name>A0A6J1KSY3_CUCMA</name>
<dbReference type="PROSITE" id="PS50110">
    <property type="entry name" value="RESPONSE_REGULATORY"/>
    <property type="match status" value="1"/>
</dbReference>
<dbReference type="GO" id="GO:0009736">
    <property type="term" value="P:cytokinin-activated signaling pathway"/>
    <property type="evidence" value="ECO:0007669"/>
    <property type="project" value="InterPro"/>
</dbReference>